<protein>
    <recommendedName>
        <fullName evidence="1">Reverse transcriptase zinc-binding domain-containing protein</fullName>
    </recommendedName>
</protein>
<name>A0AAV5D4F9_ELECO</name>
<dbReference type="EMBL" id="BQKI01000011">
    <property type="protein sequence ID" value="GJN04960.1"/>
    <property type="molecule type" value="Genomic_DNA"/>
</dbReference>
<evidence type="ECO:0000313" key="3">
    <source>
        <dbReference type="Proteomes" id="UP001054889"/>
    </source>
</evidence>
<proteinExistence type="predicted"/>
<feature type="domain" description="Reverse transcriptase zinc-binding" evidence="1">
    <location>
        <begin position="2"/>
        <end position="40"/>
    </location>
</feature>
<gene>
    <name evidence="2" type="primary">ga22545</name>
    <name evidence="2" type="ORF">PR202_ga22545</name>
</gene>
<dbReference type="Proteomes" id="UP001054889">
    <property type="component" value="Unassembled WGS sequence"/>
</dbReference>
<evidence type="ECO:0000313" key="2">
    <source>
        <dbReference type="EMBL" id="GJN04960.1"/>
    </source>
</evidence>
<accession>A0AAV5D4F9</accession>
<keyword evidence="3" id="KW-1185">Reference proteome</keyword>
<comment type="caution">
    <text evidence="2">The sequence shown here is derived from an EMBL/GenBank/DDBJ whole genome shotgun (WGS) entry which is preliminary data.</text>
</comment>
<evidence type="ECO:0000259" key="1">
    <source>
        <dbReference type="Pfam" id="PF13966"/>
    </source>
</evidence>
<dbReference type="AlphaFoldDB" id="A0AAV5D4F9"/>
<dbReference type="InterPro" id="IPR026960">
    <property type="entry name" value="RVT-Znf"/>
</dbReference>
<reference evidence="2" key="1">
    <citation type="journal article" date="2018" name="DNA Res.">
        <title>Multiple hybrid de novo genome assembly of finger millet, an orphan allotetraploid crop.</title>
        <authorList>
            <person name="Hatakeyama M."/>
            <person name="Aluri S."/>
            <person name="Balachadran M.T."/>
            <person name="Sivarajan S.R."/>
            <person name="Patrignani A."/>
            <person name="Gruter S."/>
            <person name="Poveda L."/>
            <person name="Shimizu-Inatsugi R."/>
            <person name="Baeten J."/>
            <person name="Francoijs K.J."/>
            <person name="Nataraja K.N."/>
            <person name="Reddy Y.A.N."/>
            <person name="Phadnis S."/>
            <person name="Ravikumar R.L."/>
            <person name="Schlapbach R."/>
            <person name="Sreeman S.M."/>
            <person name="Shimizu K.K."/>
        </authorList>
    </citation>
    <scope>NUCLEOTIDE SEQUENCE</scope>
</reference>
<reference evidence="2" key="2">
    <citation type="submission" date="2021-12" db="EMBL/GenBank/DDBJ databases">
        <title>Resequencing data analysis of finger millet.</title>
        <authorList>
            <person name="Hatakeyama M."/>
            <person name="Aluri S."/>
            <person name="Balachadran M.T."/>
            <person name="Sivarajan S.R."/>
            <person name="Poveda L."/>
            <person name="Shimizu-Inatsugi R."/>
            <person name="Schlapbach R."/>
            <person name="Sreeman S.M."/>
            <person name="Shimizu K.K."/>
        </authorList>
    </citation>
    <scope>NUCLEOTIDE SEQUENCE</scope>
</reference>
<sequence length="120" mass="13941">MADRLARRQLLHPDSCPLYDQEEESIQHLLTTCVLAREFWYRIFSILGLQDRVPTAAELSFADWWRKAIKKLHKEQKKGLNSVIILGALILWKHRNGCFFYGAQPEMVVLMVLSLESIVS</sequence>
<organism evidence="2 3">
    <name type="scientific">Eleusine coracana subsp. coracana</name>
    <dbReference type="NCBI Taxonomy" id="191504"/>
    <lineage>
        <taxon>Eukaryota</taxon>
        <taxon>Viridiplantae</taxon>
        <taxon>Streptophyta</taxon>
        <taxon>Embryophyta</taxon>
        <taxon>Tracheophyta</taxon>
        <taxon>Spermatophyta</taxon>
        <taxon>Magnoliopsida</taxon>
        <taxon>Liliopsida</taxon>
        <taxon>Poales</taxon>
        <taxon>Poaceae</taxon>
        <taxon>PACMAD clade</taxon>
        <taxon>Chloridoideae</taxon>
        <taxon>Cynodonteae</taxon>
        <taxon>Eleusininae</taxon>
        <taxon>Eleusine</taxon>
    </lineage>
</organism>
<dbReference type="Pfam" id="PF13966">
    <property type="entry name" value="zf-RVT"/>
    <property type="match status" value="1"/>
</dbReference>